<evidence type="ECO:0000313" key="2">
    <source>
        <dbReference type="EMBL" id="RLQ93604.1"/>
    </source>
</evidence>
<dbReference type="AlphaFoldDB" id="A0A3L7JTL1"/>
<dbReference type="Proteomes" id="UP000276770">
    <property type="component" value="Unassembled WGS sequence"/>
</dbReference>
<gene>
    <name evidence="2" type="ORF">D9X91_16600</name>
</gene>
<dbReference type="EMBL" id="RCVZ01000013">
    <property type="protein sequence ID" value="RLQ93604.1"/>
    <property type="molecule type" value="Genomic_DNA"/>
</dbReference>
<keyword evidence="1" id="KW-0812">Transmembrane</keyword>
<sequence>MIYLLSDLGATLGIIVLLVLLICVLFLRIRLAKKITISILALFLIIFIPIIGHSNWNKETRLSYELNHLNQNDVYAPSTDPNAVKEIINMKHPLRIKSVASARVPFDGGTISSNELVDINGKRFKIELACYVYPLNFTPYETWEINNITESK</sequence>
<evidence type="ECO:0000313" key="3">
    <source>
        <dbReference type="Proteomes" id="UP000276770"/>
    </source>
</evidence>
<dbReference type="OrthoDB" id="2991471at2"/>
<evidence type="ECO:0000256" key="1">
    <source>
        <dbReference type="SAM" id="Phobius"/>
    </source>
</evidence>
<comment type="caution">
    <text evidence="2">The sequence shown here is derived from an EMBL/GenBank/DDBJ whole genome shotgun (WGS) entry which is preliminary data.</text>
</comment>
<keyword evidence="3" id="KW-1185">Reference proteome</keyword>
<protein>
    <submittedName>
        <fullName evidence="2">Uncharacterized protein</fullName>
    </submittedName>
</protein>
<organism evidence="2 3">
    <name type="scientific">Falsibacillus albus</name>
    <dbReference type="NCBI Taxonomy" id="2478915"/>
    <lineage>
        <taxon>Bacteria</taxon>
        <taxon>Bacillati</taxon>
        <taxon>Bacillota</taxon>
        <taxon>Bacilli</taxon>
        <taxon>Bacillales</taxon>
        <taxon>Bacillaceae</taxon>
        <taxon>Falsibacillus</taxon>
    </lineage>
</organism>
<dbReference type="RefSeq" id="WP_121681774.1">
    <property type="nucleotide sequence ID" value="NZ_RCVZ01000013.1"/>
</dbReference>
<keyword evidence="1" id="KW-0472">Membrane</keyword>
<accession>A0A3L7JTL1</accession>
<feature type="transmembrane region" description="Helical" evidence="1">
    <location>
        <begin position="12"/>
        <end position="29"/>
    </location>
</feature>
<name>A0A3L7JTL1_9BACI</name>
<proteinExistence type="predicted"/>
<feature type="transmembrane region" description="Helical" evidence="1">
    <location>
        <begin position="35"/>
        <end position="52"/>
    </location>
</feature>
<keyword evidence="1" id="KW-1133">Transmembrane helix</keyword>
<reference evidence="2 3" key="1">
    <citation type="submission" date="2018-10" db="EMBL/GenBank/DDBJ databases">
        <title>Falsibacillus sp. genome draft.</title>
        <authorList>
            <person name="Shi S."/>
        </authorList>
    </citation>
    <scope>NUCLEOTIDE SEQUENCE [LARGE SCALE GENOMIC DNA]</scope>
    <source>
        <strain evidence="2 3">GY 10110</strain>
    </source>
</reference>